<dbReference type="GeneID" id="53317174"/>
<accession>A0A143DGE8</accession>
<gene>
    <name evidence="2" type="ORF">AY555_08395</name>
</gene>
<proteinExistence type="predicted"/>
<name>A0A143DGE8_9PROT</name>
<keyword evidence="3" id="KW-1185">Reference proteome</keyword>
<feature type="compositionally biased region" description="Basic and acidic residues" evidence="1">
    <location>
        <begin position="1"/>
        <end position="10"/>
    </location>
</feature>
<sequence>MSHDQEKTGEGRNTLPVNENNQNRALNGLGASVGNLSPTGFDNLGAGADRYCGQYQYGGTMPNVAPAARVQPAAGEADRLWFAAHPSRTTYTRAAYPGEFDGLSYVGPVVVHQVYPGCRERLRCDGITREFCDIGESESYFVFAMIKAARLNNGFVADEEILRIQAEAAERGAQL</sequence>
<dbReference type="OrthoDB" id="8006042at2"/>
<dbReference type="STRING" id="1549855.AY555_08395"/>
<dbReference type="Proteomes" id="UP000076066">
    <property type="component" value="Chromosome"/>
</dbReference>
<dbReference type="EMBL" id="CP014525">
    <property type="protein sequence ID" value="AMW35188.1"/>
    <property type="molecule type" value="Genomic_DNA"/>
</dbReference>
<feature type="compositionally biased region" description="Polar residues" evidence="1">
    <location>
        <begin position="15"/>
        <end position="25"/>
    </location>
</feature>
<evidence type="ECO:0000313" key="3">
    <source>
        <dbReference type="Proteomes" id="UP000076066"/>
    </source>
</evidence>
<evidence type="ECO:0000313" key="2">
    <source>
        <dbReference type="EMBL" id="AMW35188.1"/>
    </source>
</evidence>
<dbReference type="RefSeq" id="WP_066135548.1">
    <property type="nucleotide sequence ID" value="NZ_CP014525.1"/>
</dbReference>
<evidence type="ECO:0000256" key="1">
    <source>
        <dbReference type="SAM" id="MobiDB-lite"/>
    </source>
</evidence>
<organism evidence="2 3">
    <name type="scientific">Haematospirillum jordaniae</name>
    <dbReference type="NCBI Taxonomy" id="1549855"/>
    <lineage>
        <taxon>Bacteria</taxon>
        <taxon>Pseudomonadati</taxon>
        <taxon>Pseudomonadota</taxon>
        <taxon>Alphaproteobacteria</taxon>
        <taxon>Rhodospirillales</taxon>
        <taxon>Novispirillaceae</taxon>
        <taxon>Haematospirillum</taxon>
    </lineage>
</organism>
<reference evidence="2 3" key="1">
    <citation type="submission" date="2016-02" db="EMBL/GenBank/DDBJ databases">
        <title>Complete Genome of H5569, the type strain of the newly described species Haematospirillium jordaniae.</title>
        <authorList>
            <person name="Nicholson A.C."/>
            <person name="Humrighouse B.W."/>
            <person name="Loparov V."/>
            <person name="McQuiston J.R."/>
        </authorList>
    </citation>
    <scope>NUCLEOTIDE SEQUENCE [LARGE SCALE GENOMIC DNA]</scope>
    <source>
        <strain evidence="2 3">H5569</strain>
    </source>
</reference>
<protein>
    <submittedName>
        <fullName evidence="2">Uncharacterized protein</fullName>
    </submittedName>
</protein>
<dbReference type="AlphaFoldDB" id="A0A143DGE8"/>
<feature type="region of interest" description="Disordered" evidence="1">
    <location>
        <begin position="1"/>
        <end position="29"/>
    </location>
</feature>
<dbReference type="KEGG" id="hjo:AY555_08395"/>